<comment type="caution">
    <text evidence="1">The sequence shown here is derived from an EMBL/GenBank/DDBJ whole genome shotgun (WGS) entry which is preliminary data.</text>
</comment>
<sequence length="100" mass="10987">MSAYSILRTAIEQKKAVAFTLHDKPQVGSPHALGKGDGVEKVLMYRGVDAHEKRVPAQGQWDCIAVSELSDVKLLADEPFHQGHPDATQRAGIREIDIEL</sequence>
<reference evidence="1 2" key="1">
    <citation type="submission" date="2016-05" db="EMBL/GenBank/DDBJ databases">
        <title>Genome sequencing of Acetobacter pasteurianus strain SRCM100623.</title>
        <authorList>
            <person name="Song Y.R."/>
        </authorList>
    </citation>
    <scope>NUCLEOTIDE SEQUENCE [LARGE SCALE GENOMIC DNA]</scope>
    <source>
        <strain evidence="1 2">SRCM100623</strain>
    </source>
</reference>
<dbReference type="EMBL" id="LYUD01000020">
    <property type="protein sequence ID" value="OAZ76158.1"/>
    <property type="molecule type" value="Genomic_DNA"/>
</dbReference>
<dbReference type="AlphaFoldDB" id="A0A1A0DLN3"/>
<dbReference type="Proteomes" id="UP000093796">
    <property type="component" value="Unassembled WGS sequence"/>
</dbReference>
<organism evidence="1 2">
    <name type="scientific">Acetobacter pasteurianus</name>
    <name type="common">Acetobacter turbidans</name>
    <dbReference type="NCBI Taxonomy" id="438"/>
    <lineage>
        <taxon>Bacteria</taxon>
        <taxon>Pseudomonadati</taxon>
        <taxon>Pseudomonadota</taxon>
        <taxon>Alphaproteobacteria</taxon>
        <taxon>Acetobacterales</taxon>
        <taxon>Acetobacteraceae</taxon>
        <taxon>Acetobacter</taxon>
    </lineage>
</organism>
<dbReference type="OrthoDB" id="7268773at2"/>
<evidence type="ECO:0000313" key="2">
    <source>
        <dbReference type="Proteomes" id="UP000093796"/>
    </source>
</evidence>
<name>A0A1A0DLN3_ACEPA</name>
<proteinExistence type="predicted"/>
<dbReference type="eggNOG" id="ENOG50338S4">
    <property type="taxonomic scope" value="Bacteria"/>
</dbReference>
<evidence type="ECO:0000313" key="1">
    <source>
        <dbReference type="EMBL" id="OAZ76158.1"/>
    </source>
</evidence>
<dbReference type="PATRIC" id="fig|438.15.peg.301"/>
<dbReference type="RefSeq" id="WP_003630566.1">
    <property type="nucleotide sequence ID" value="NZ_LYUD01000020.1"/>
</dbReference>
<accession>A0A1A0DLN3</accession>
<protein>
    <submittedName>
        <fullName evidence="1">Uncharacterized protein</fullName>
    </submittedName>
</protein>
<gene>
    <name evidence="1" type="ORF">SRCM100623_00275</name>
</gene>